<dbReference type="GO" id="GO:0015628">
    <property type="term" value="P:protein secretion by the type II secretion system"/>
    <property type="evidence" value="ECO:0007669"/>
    <property type="project" value="InterPro"/>
</dbReference>
<dbReference type="NCBIfam" id="TIGR02532">
    <property type="entry name" value="IV_pilin_GFxxxE"/>
    <property type="match status" value="1"/>
</dbReference>
<evidence type="ECO:0000313" key="11">
    <source>
        <dbReference type="Proteomes" id="UP000501534"/>
    </source>
</evidence>
<dbReference type="Pfam" id="PF11612">
    <property type="entry name" value="T2SSJ"/>
    <property type="match status" value="1"/>
</dbReference>
<evidence type="ECO:0000256" key="7">
    <source>
        <dbReference type="ARBA" id="ARBA00022692"/>
    </source>
</evidence>
<accession>A0A6M4GX20</accession>
<dbReference type="PANTHER" id="PTHR39583">
    <property type="entry name" value="TYPE II SECRETION SYSTEM PROTEIN J-RELATED"/>
    <property type="match status" value="1"/>
</dbReference>
<evidence type="ECO:0000256" key="8">
    <source>
        <dbReference type="ARBA" id="ARBA00022989"/>
    </source>
</evidence>
<dbReference type="GO" id="GO:0005886">
    <property type="term" value="C:plasma membrane"/>
    <property type="evidence" value="ECO:0007669"/>
    <property type="project" value="UniProtKB-SubCell"/>
</dbReference>
<keyword evidence="5" id="KW-0488">Methylation</keyword>
<organism evidence="10 11">
    <name type="scientific">Usitatibacter rugosus</name>
    <dbReference type="NCBI Taxonomy" id="2732067"/>
    <lineage>
        <taxon>Bacteria</taxon>
        <taxon>Pseudomonadati</taxon>
        <taxon>Pseudomonadota</taxon>
        <taxon>Betaproteobacteria</taxon>
        <taxon>Nitrosomonadales</taxon>
        <taxon>Usitatibacteraceae</taxon>
        <taxon>Usitatibacter</taxon>
    </lineage>
</organism>
<evidence type="ECO:0000256" key="4">
    <source>
        <dbReference type="ARBA" id="ARBA00022475"/>
    </source>
</evidence>
<name>A0A6M4GX20_9PROT</name>
<proteinExistence type="inferred from homology"/>
<dbReference type="GO" id="GO:0015627">
    <property type="term" value="C:type II protein secretion system complex"/>
    <property type="evidence" value="ECO:0007669"/>
    <property type="project" value="InterPro"/>
</dbReference>
<gene>
    <name evidence="10" type="primary">xcpW</name>
    <name evidence="10" type="ORF">DSM104443_02889</name>
</gene>
<dbReference type="Proteomes" id="UP000501534">
    <property type="component" value="Chromosome"/>
</dbReference>
<dbReference type="KEGG" id="uru:DSM104443_02889"/>
<keyword evidence="8" id="KW-1133">Transmembrane helix</keyword>
<dbReference type="Gene3D" id="3.10.610.10">
    <property type="entry name" value="GSPII I/J protein-like"/>
    <property type="match status" value="1"/>
</dbReference>
<keyword evidence="11" id="KW-1185">Reference proteome</keyword>
<dbReference type="InterPro" id="IPR051621">
    <property type="entry name" value="T2SS_protein_J"/>
</dbReference>
<keyword evidence="7" id="KW-0812">Transmembrane</keyword>
<evidence type="ECO:0000256" key="6">
    <source>
        <dbReference type="ARBA" id="ARBA00022519"/>
    </source>
</evidence>
<dbReference type="InterPro" id="IPR045584">
    <property type="entry name" value="Pilin-like"/>
</dbReference>
<keyword evidence="4" id="KW-1003">Cell membrane</keyword>
<evidence type="ECO:0000256" key="2">
    <source>
        <dbReference type="ARBA" id="ARBA00011084"/>
    </source>
</evidence>
<comment type="subcellular location">
    <subcellularLocation>
        <location evidence="1">Cell inner membrane</location>
        <topology evidence="1">Single-pass membrane protein</topology>
    </subcellularLocation>
</comment>
<keyword evidence="6" id="KW-0997">Cell inner membrane</keyword>
<evidence type="ECO:0000256" key="5">
    <source>
        <dbReference type="ARBA" id="ARBA00022481"/>
    </source>
</evidence>
<evidence type="ECO:0000256" key="1">
    <source>
        <dbReference type="ARBA" id="ARBA00004377"/>
    </source>
</evidence>
<dbReference type="NCBIfam" id="TIGR01711">
    <property type="entry name" value="gspJ"/>
    <property type="match status" value="1"/>
</dbReference>
<dbReference type="EMBL" id="CP053069">
    <property type="protein sequence ID" value="QJR11806.1"/>
    <property type="molecule type" value="Genomic_DNA"/>
</dbReference>
<dbReference type="InterPro" id="IPR010055">
    <property type="entry name" value="T2SS_protein-GspJ"/>
</dbReference>
<dbReference type="InterPro" id="IPR012902">
    <property type="entry name" value="N_methyl_site"/>
</dbReference>
<comment type="similarity">
    <text evidence="2">Belongs to the GSP J family.</text>
</comment>
<evidence type="ECO:0000313" key="10">
    <source>
        <dbReference type="EMBL" id="QJR11806.1"/>
    </source>
</evidence>
<reference evidence="10 11" key="1">
    <citation type="submission" date="2020-04" db="EMBL/GenBank/DDBJ databases">
        <title>Usitatibacter rugosus gen. nov., sp. nov. and Usitatibacter palustris sp. nov., novel members of Usitatibacteraceae fam. nov. within the order Nitrosomonadales isolated from soil.</title>
        <authorList>
            <person name="Huber K.J."/>
            <person name="Neumann-Schaal M."/>
            <person name="Geppert A."/>
            <person name="Luckner M."/>
            <person name="Wanner G."/>
            <person name="Overmann J."/>
        </authorList>
    </citation>
    <scope>NUCLEOTIDE SEQUENCE [LARGE SCALE GENOMIC DNA]</scope>
    <source>
        <strain evidence="10 11">0125_3</strain>
    </source>
</reference>
<dbReference type="Pfam" id="PF07963">
    <property type="entry name" value="N_methyl"/>
    <property type="match status" value="1"/>
</dbReference>
<protein>
    <recommendedName>
        <fullName evidence="3">Type II secretion system protein J</fullName>
    </recommendedName>
</protein>
<evidence type="ECO:0000256" key="9">
    <source>
        <dbReference type="ARBA" id="ARBA00023136"/>
    </source>
</evidence>
<dbReference type="PANTHER" id="PTHR39583:SF2">
    <property type="entry name" value="TYPE II SECRETION SYSTEM PROTEIN J"/>
    <property type="match status" value="1"/>
</dbReference>
<dbReference type="Gene3D" id="2.10.70.20">
    <property type="entry name" value="gspk-gspi-gspj complex like domains"/>
    <property type="match status" value="1"/>
</dbReference>
<evidence type="ECO:0000256" key="3">
    <source>
        <dbReference type="ARBA" id="ARBA00021539"/>
    </source>
</evidence>
<keyword evidence="9" id="KW-0472">Membrane</keyword>
<dbReference type="SUPFAM" id="SSF54523">
    <property type="entry name" value="Pili subunits"/>
    <property type="match status" value="1"/>
</dbReference>
<dbReference type="RefSeq" id="WP_171093453.1">
    <property type="nucleotide sequence ID" value="NZ_CP053069.1"/>
</dbReference>
<dbReference type="AlphaFoldDB" id="A0A6M4GX20"/>
<sequence length="198" mass="21578">MGFTLIELLVALAIFALLAAFAYRGLNVLLESRASLANESRKWRDVALFVGRVERDLQAVLNRRAKNTYGNDMAPVTSVVDLGPNPAPGLSVTRSGGGLYDNALAAPQRIAYRFMDGRVMRLAWPAVDSAPRIDPASTTVIEGVRGLAFRFMDPRGEWRPTWGLSGSPDAMPAAVEMTLELETGERIVRLVDLPVVLP</sequence>